<dbReference type="SUPFAM" id="SSF51695">
    <property type="entry name" value="PLC-like phosphodiesterases"/>
    <property type="match status" value="1"/>
</dbReference>
<dbReference type="PATRIC" id="fig|1122147.4.peg.2981"/>
<evidence type="ECO:0000259" key="1">
    <source>
        <dbReference type="PROSITE" id="PS51704"/>
    </source>
</evidence>
<dbReference type="PROSITE" id="PS51704">
    <property type="entry name" value="GP_PDE"/>
    <property type="match status" value="1"/>
</dbReference>
<dbReference type="InterPro" id="IPR030395">
    <property type="entry name" value="GP_PDE_dom"/>
</dbReference>
<dbReference type="AlphaFoldDB" id="A0A0R1XET5"/>
<organism evidence="2 3">
    <name type="scientific">Schleiferilactobacillus harbinensis DSM 16991</name>
    <dbReference type="NCBI Taxonomy" id="1122147"/>
    <lineage>
        <taxon>Bacteria</taxon>
        <taxon>Bacillati</taxon>
        <taxon>Bacillota</taxon>
        <taxon>Bacilli</taxon>
        <taxon>Lactobacillales</taxon>
        <taxon>Lactobacillaceae</taxon>
        <taxon>Schleiferilactobacillus</taxon>
    </lineage>
</organism>
<protein>
    <submittedName>
        <fullName evidence="2">Glycerophosphodiester phosphodiesterase</fullName>
    </submittedName>
</protein>
<sequence length="233" mass="26248">MMVFDIYGHRGYPVRFPENSMASFNYTIQHGADGIETDVQQTIDGALVIMHDELIDRTTNGNGWIKDMTLAELHQYQLVNGEQVPLLADVLDLLAPTGIQLNLEFKTSKVHYPGIEAAVHQLVMAKKMAGRTVYSSFDADTLRRLHTVAPHQPLALLTTKTGEIPKFDALRPILSALHVEHYQPQIDFPQRLWTVDDPLEIRSAMGDTNVVGIITDDFERAMQIRQSRLAMRA</sequence>
<dbReference type="Pfam" id="PF03009">
    <property type="entry name" value="GDPD"/>
    <property type="match status" value="1"/>
</dbReference>
<dbReference type="InterPro" id="IPR017946">
    <property type="entry name" value="PLC-like_Pdiesterase_TIM-brl"/>
</dbReference>
<dbReference type="Gene3D" id="3.20.20.190">
    <property type="entry name" value="Phosphatidylinositol (PI) phosphodiesterase"/>
    <property type="match status" value="1"/>
</dbReference>
<dbReference type="PANTHER" id="PTHR46211">
    <property type="entry name" value="GLYCEROPHOSPHORYL DIESTER PHOSPHODIESTERASE"/>
    <property type="match status" value="1"/>
</dbReference>
<accession>A0A0R1XET5</accession>
<evidence type="ECO:0000313" key="3">
    <source>
        <dbReference type="Proteomes" id="UP000050949"/>
    </source>
</evidence>
<reference evidence="2 3" key="1">
    <citation type="journal article" date="2015" name="Genome Announc.">
        <title>Expanding the biotechnology potential of lactobacilli through comparative genomics of 213 strains and associated genera.</title>
        <authorList>
            <person name="Sun Z."/>
            <person name="Harris H.M."/>
            <person name="McCann A."/>
            <person name="Guo C."/>
            <person name="Argimon S."/>
            <person name="Zhang W."/>
            <person name="Yang X."/>
            <person name="Jeffery I.B."/>
            <person name="Cooney J.C."/>
            <person name="Kagawa T.F."/>
            <person name="Liu W."/>
            <person name="Song Y."/>
            <person name="Salvetti E."/>
            <person name="Wrobel A."/>
            <person name="Rasinkangas P."/>
            <person name="Parkhill J."/>
            <person name="Rea M.C."/>
            <person name="O'Sullivan O."/>
            <person name="Ritari J."/>
            <person name="Douillard F.P."/>
            <person name="Paul Ross R."/>
            <person name="Yang R."/>
            <person name="Briner A.E."/>
            <person name="Felis G.E."/>
            <person name="de Vos W.M."/>
            <person name="Barrangou R."/>
            <person name="Klaenhammer T.R."/>
            <person name="Caufield P.W."/>
            <person name="Cui Y."/>
            <person name="Zhang H."/>
            <person name="O'Toole P.W."/>
        </authorList>
    </citation>
    <scope>NUCLEOTIDE SEQUENCE [LARGE SCALE GENOMIC DNA]</scope>
    <source>
        <strain evidence="2 3">DSM 16991</strain>
    </source>
</reference>
<proteinExistence type="predicted"/>
<dbReference type="Proteomes" id="UP000050949">
    <property type="component" value="Unassembled WGS sequence"/>
</dbReference>
<dbReference type="PANTHER" id="PTHR46211:SF1">
    <property type="entry name" value="GLYCEROPHOSPHODIESTER PHOSPHODIESTERASE, CYTOPLASMIC"/>
    <property type="match status" value="1"/>
</dbReference>
<evidence type="ECO:0000313" key="2">
    <source>
        <dbReference type="EMBL" id="KRM26651.1"/>
    </source>
</evidence>
<feature type="domain" description="GP-PDE" evidence="1">
    <location>
        <begin position="4"/>
        <end position="233"/>
    </location>
</feature>
<dbReference type="eggNOG" id="COG0584">
    <property type="taxonomic scope" value="Bacteria"/>
</dbReference>
<dbReference type="GO" id="GO:0008081">
    <property type="term" value="F:phosphoric diester hydrolase activity"/>
    <property type="evidence" value="ECO:0007669"/>
    <property type="project" value="InterPro"/>
</dbReference>
<comment type="caution">
    <text evidence="2">The sequence shown here is derived from an EMBL/GenBank/DDBJ whole genome shotgun (WGS) entry which is preliminary data.</text>
</comment>
<dbReference type="GO" id="GO:0006629">
    <property type="term" value="P:lipid metabolic process"/>
    <property type="evidence" value="ECO:0007669"/>
    <property type="project" value="InterPro"/>
</dbReference>
<dbReference type="EMBL" id="AZFW01000067">
    <property type="protein sequence ID" value="KRM26651.1"/>
    <property type="molecule type" value="Genomic_DNA"/>
</dbReference>
<gene>
    <name evidence="2" type="ORF">FC91_GL002894</name>
</gene>
<name>A0A0R1XET5_9LACO</name>